<proteinExistence type="predicted"/>
<organism evidence="1 2">
    <name type="scientific">Candidatus Moduliflexus flocculans</name>
    <dbReference type="NCBI Taxonomy" id="1499966"/>
    <lineage>
        <taxon>Bacteria</taxon>
        <taxon>Candidatus Moduliflexota</taxon>
        <taxon>Candidatus Moduliflexia</taxon>
        <taxon>Candidatus Moduliflexales</taxon>
        <taxon>Candidatus Moduliflexaceae</taxon>
    </lineage>
</organism>
<sequence length="132" mass="15512">MTQRVRKRTIGRRLFQKVGSHGQHAGNLPIGLLPRLRNVTRLDDDIKKTPADFFGAAHRVKLLELVNREEQASLRVTVENGFDGFRQRQRCVQQVGCRFLAFFSAFEFVHIRLLQRIERIRQLIERMLSRTE</sequence>
<gene>
    <name evidence="1" type="ORF">U14_01259</name>
</gene>
<evidence type="ECO:0000313" key="2">
    <source>
        <dbReference type="Proteomes" id="UP000030700"/>
    </source>
</evidence>
<accession>A0A0S6VRZ8</accession>
<dbReference type="AlphaFoldDB" id="A0A0S6VRZ8"/>
<evidence type="ECO:0000313" key="1">
    <source>
        <dbReference type="EMBL" id="GAK50034.1"/>
    </source>
</evidence>
<dbReference type="EMBL" id="DF820455">
    <property type="protein sequence ID" value="GAK50034.1"/>
    <property type="molecule type" value="Genomic_DNA"/>
</dbReference>
<dbReference type="Proteomes" id="UP000030700">
    <property type="component" value="Unassembled WGS sequence"/>
</dbReference>
<keyword evidence="2" id="KW-1185">Reference proteome</keyword>
<name>A0A0S6VRZ8_9BACT</name>
<reference evidence="1 2" key="1">
    <citation type="journal article" date="2015" name="PeerJ">
        <title>First genomic representation of candidate bacterial phylum KSB3 points to enhanced environmental sensing as a trigger of wastewater bulking.</title>
        <authorList>
            <person name="Sekiguchi Y."/>
            <person name="Ohashi A."/>
            <person name="Parks D.H."/>
            <person name="Yamauchi T."/>
            <person name="Tyson G.W."/>
            <person name="Hugenholtz P."/>
        </authorList>
    </citation>
    <scope>NUCLEOTIDE SEQUENCE [LARGE SCALE GENOMIC DNA]</scope>
</reference>
<dbReference type="HOGENOM" id="CLU_1912931_0_0_0"/>
<protein>
    <submittedName>
        <fullName evidence="1">Uncharacterized protein</fullName>
    </submittedName>
</protein>